<dbReference type="AlphaFoldDB" id="A0A8H6YDB5"/>
<proteinExistence type="predicted"/>
<keyword evidence="2" id="KW-1185">Reference proteome</keyword>
<dbReference type="Gene3D" id="3.80.10.10">
    <property type="entry name" value="Ribonuclease Inhibitor"/>
    <property type="match status" value="1"/>
</dbReference>
<dbReference type="EMBL" id="JACAZI010000007">
    <property type="protein sequence ID" value="KAF7356909.1"/>
    <property type="molecule type" value="Genomic_DNA"/>
</dbReference>
<reference evidence="1" key="1">
    <citation type="submission" date="2020-05" db="EMBL/GenBank/DDBJ databases">
        <title>Mycena genomes resolve the evolution of fungal bioluminescence.</title>
        <authorList>
            <person name="Tsai I.J."/>
        </authorList>
    </citation>
    <scope>NUCLEOTIDE SEQUENCE</scope>
    <source>
        <strain evidence="1">CCC161011</strain>
    </source>
</reference>
<protein>
    <recommendedName>
        <fullName evidence="3">F-box domain-containing protein</fullName>
    </recommendedName>
</protein>
<sequence length="455" mass="51296">MHPALQIVEVVEMVCAQVGHRKAPCDLARLARTSTLFLNPALNVLWRHQGTLVHLLRCMPEDLWEITETRPYDDEPTIIELTISLRRPITFADWERFLFYSRRVKSFSLEEQGSLESFEVYETLNSSFPETYIFPNLQKLDWHPIPPESCPYVRPFLSPHITKVGIAIEDSSYFNILSTVAQKCPRLTDFSIGTAFVPDTASIPAISRFVCTQRHLESLVAIGLDHTALTHIARLPGLRYLWLMSDTRPIPILPFRPPAGHPHFPALSNLKIETMELAPVLLAFLAKCSLVGFKIVARGRTKLYTKMHQTSLFSFGNLVTLSLSHAVGFDLDDEVAQDMAHAWPRIEMLWLPSGPSYRMTPRVTLKGVHAFAERCPHLRVLNMTFDATVVPKIGTENNVSQPSLAGLNVGYSPIGKPRSVAEFLAATFPLFRVVASHKGWKKVEEALLDFPGFPY</sequence>
<evidence type="ECO:0000313" key="1">
    <source>
        <dbReference type="EMBL" id="KAF7356909.1"/>
    </source>
</evidence>
<evidence type="ECO:0000313" key="2">
    <source>
        <dbReference type="Proteomes" id="UP000620124"/>
    </source>
</evidence>
<comment type="caution">
    <text evidence="1">The sequence shown here is derived from an EMBL/GenBank/DDBJ whole genome shotgun (WGS) entry which is preliminary data.</text>
</comment>
<name>A0A8H6YDB5_9AGAR</name>
<organism evidence="1 2">
    <name type="scientific">Mycena venus</name>
    <dbReference type="NCBI Taxonomy" id="2733690"/>
    <lineage>
        <taxon>Eukaryota</taxon>
        <taxon>Fungi</taxon>
        <taxon>Dikarya</taxon>
        <taxon>Basidiomycota</taxon>
        <taxon>Agaricomycotina</taxon>
        <taxon>Agaricomycetes</taxon>
        <taxon>Agaricomycetidae</taxon>
        <taxon>Agaricales</taxon>
        <taxon>Marasmiineae</taxon>
        <taxon>Mycenaceae</taxon>
        <taxon>Mycena</taxon>
    </lineage>
</organism>
<dbReference type="OrthoDB" id="3255541at2759"/>
<dbReference type="InterPro" id="IPR032675">
    <property type="entry name" value="LRR_dom_sf"/>
</dbReference>
<evidence type="ECO:0008006" key="3">
    <source>
        <dbReference type="Google" id="ProtNLM"/>
    </source>
</evidence>
<gene>
    <name evidence="1" type="ORF">MVEN_01026700</name>
</gene>
<dbReference type="SUPFAM" id="SSF52047">
    <property type="entry name" value="RNI-like"/>
    <property type="match status" value="1"/>
</dbReference>
<accession>A0A8H6YDB5</accession>
<dbReference type="Proteomes" id="UP000620124">
    <property type="component" value="Unassembled WGS sequence"/>
</dbReference>